<organism evidence="1 2">
    <name type="scientific">Stieleria magnilauensis</name>
    <dbReference type="NCBI Taxonomy" id="2527963"/>
    <lineage>
        <taxon>Bacteria</taxon>
        <taxon>Pseudomonadati</taxon>
        <taxon>Planctomycetota</taxon>
        <taxon>Planctomycetia</taxon>
        <taxon>Pirellulales</taxon>
        <taxon>Pirellulaceae</taxon>
        <taxon>Stieleria</taxon>
    </lineage>
</organism>
<dbReference type="SUPFAM" id="SSF158446">
    <property type="entry name" value="IVS-encoded protein-like"/>
    <property type="match status" value="1"/>
</dbReference>
<proteinExistence type="predicted"/>
<dbReference type="PANTHER" id="PTHR38471:SF2">
    <property type="entry name" value="FOUR HELIX BUNDLE PROTEIN"/>
    <property type="match status" value="1"/>
</dbReference>
<dbReference type="Gene3D" id="1.20.1440.60">
    <property type="entry name" value="23S rRNA-intervening sequence"/>
    <property type="match status" value="1"/>
</dbReference>
<dbReference type="InterPro" id="IPR012657">
    <property type="entry name" value="23S_rRNA-intervening_sequence"/>
</dbReference>
<keyword evidence="2" id="KW-1185">Reference proteome</keyword>
<dbReference type="NCBIfam" id="TIGR02436">
    <property type="entry name" value="four helix bundle protein"/>
    <property type="match status" value="1"/>
</dbReference>
<sequence>MKSDLPDRTFAFAERIVRLCRHLESEGVVSGTLMKQVLRAGTAIGSHIEEAQASESRKDFVHKYSLALKEARESHYWLRLLIAAEVVSAARLDPLKQEANELIAILTSICKKSRD</sequence>
<name>A0ABX5XZI9_9BACT</name>
<accession>A0ABX5XZI9</accession>
<dbReference type="Proteomes" id="UP000318081">
    <property type="component" value="Chromosome"/>
</dbReference>
<evidence type="ECO:0008006" key="3">
    <source>
        <dbReference type="Google" id="ProtNLM"/>
    </source>
</evidence>
<evidence type="ECO:0000313" key="2">
    <source>
        <dbReference type="Proteomes" id="UP000318081"/>
    </source>
</evidence>
<dbReference type="EMBL" id="CP036432">
    <property type="protein sequence ID" value="QDV85224.1"/>
    <property type="molecule type" value="Genomic_DNA"/>
</dbReference>
<reference evidence="1 2" key="1">
    <citation type="submission" date="2019-02" db="EMBL/GenBank/DDBJ databases">
        <title>Deep-cultivation of Planctomycetes and their phenomic and genomic characterization uncovers novel biology.</title>
        <authorList>
            <person name="Wiegand S."/>
            <person name="Jogler M."/>
            <person name="Boedeker C."/>
            <person name="Pinto D."/>
            <person name="Vollmers J."/>
            <person name="Rivas-Marin E."/>
            <person name="Kohn T."/>
            <person name="Peeters S.H."/>
            <person name="Heuer A."/>
            <person name="Rast P."/>
            <person name="Oberbeckmann S."/>
            <person name="Bunk B."/>
            <person name="Jeske O."/>
            <person name="Meyerdierks A."/>
            <person name="Storesund J.E."/>
            <person name="Kallscheuer N."/>
            <person name="Luecker S."/>
            <person name="Lage O.M."/>
            <person name="Pohl T."/>
            <person name="Merkel B.J."/>
            <person name="Hornburger P."/>
            <person name="Mueller R.-W."/>
            <person name="Bruemmer F."/>
            <person name="Labrenz M."/>
            <person name="Spormann A.M."/>
            <person name="Op den Camp H."/>
            <person name="Overmann J."/>
            <person name="Amann R."/>
            <person name="Jetten M.S.M."/>
            <person name="Mascher T."/>
            <person name="Medema M.H."/>
            <person name="Devos D.P."/>
            <person name="Kaster A.-K."/>
            <person name="Ovreas L."/>
            <person name="Rohde M."/>
            <person name="Galperin M.Y."/>
            <person name="Jogler C."/>
        </authorList>
    </citation>
    <scope>NUCLEOTIDE SEQUENCE [LARGE SCALE GENOMIC DNA]</scope>
    <source>
        <strain evidence="1 2">TBK1r</strain>
    </source>
</reference>
<gene>
    <name evidence="1" type="ORF">TBK1r_41820</name>
</gene>
<dbReference type="PIRSF" id="PIRSF035652">
    <property type="entry name" value="CHP02436"/>
    <property type="match status" value="1"/>
</dbReference>
<dbReference type="InterPro" id="IPR036583">
    <property type="entry name" value="23S_rRNA_IVS_sf"/>
</dbReference>
<dbReference type="Pfam" id="PF05635">
    <property type="entry name" value="23S_rRNA_IVP"/>
    <property type="match status" value="1"/>
</dbReference>
<dbReference type="PANTHER" id="PTHR38471">
    <property type="entry name" value="FOUR HELIX BUNDLE PROTEIN"/>
    <property type="match status" value="1"/>
</dbReference>
<protein>
    <recommendedName>
        <fullName evidence="3">Four helix bundle protein</fullName>
    </recommendedName>
</protein>
<evidence type="ECO:0000313" key="1">
    <source>
        <dbReference type="EMBL" id="QDV85224.1"/>
    </source>
</evidence>